<protein>
    <submittedName>
        <fullName evidence="1">Uncharacterized protein</fullName>
    </submittedName>
</protein>
<dbReference type="EMBL" id="JABBWG010000013">
    <property type="protein sequence ID" value="KAG1817593.1"/>
    <property type="molecule type" value="Genomic_DNA"/>
</dbReference>
<reference evidence="1" key="1">
    <citation type="journal article" date="2020" name="New Phytol.">
        <title>Comparative genomics reveals dynamic genome evolution in host specialist ectomycorrhizal fungi.</title>
        <authorList>
            <person name="Lofgren L.A."/>
            <person name="Nguyen N.H."/>
            <person name="Vilgalys R."/>
            <person name="Ruytinx J."/>
            <person name="Liao H.L."/>
            <person name="Branco S."/>
            <person name="Kuo A."/>
            <person name="LaButti K."/>
            <person name="Lipzen A."/>
            <person name="Andreopoulos W."/>
            <person name="Pangilinan J."/>
            <person name="Riley R."/>
            <person name="Hundley H."/>
            <person name="Na H."/>
            <person name="Barry K."/>
            <person name="Grigoriev I.V."/>
            <person name="Stajich J.E."/>
            <person name="Kennedy P.G."/>
        </authorList>
    </citation>
    <scope>NUCLEOTIDE SEQUENCE</scope>
    <source>
        <strain evidence="1">MN1</strain>
    </source>
</reference>
<sequence length="269" mass="30519">MPSTGRRPAGPLRLPTNEEQPIADCVDVCEHQVHVFMHVRMHLHDVTLGMHDIFRVTIDLDKTIIFNNNIGNNNIGNRNMEHEAIMQHTSIAVHKIIDLAEVQKLEVNKVMEECAAWEETDADGVYINMLMEKVLEILDEIIATSAVILKTINPAVLCRKHTVPCTERRAKKIVLDGLFIVTLCTELQKETFNEWFLHVAATIVKGSMTQELPLEWLKNTVLPKHSAHPGTLSVRVMANAKIYYGSEVHKVVDRFISNAWDRQTFNGIT</sequence>
<keyword evidence="2" id="KW-1185">Reference proteome</keyword>
<proteinExistence type="predicted"/>
<gene>
    <name evidence="1" type="ORF">BJ212DRAFT_1299133</name>
</gene>
<dbReference type="Proteomes" id="UP000807769">
    <property type="component" value="Unassembled WGS sequence"/>
</dbReference>
<comment type="caution">
    <text evidence="1">The sequence shown here is derived from an EMBL/GenBank/DDBJ whole genome shotgun (WGS) entry which is preliminary data.</text>
</comment>
<accession>A0A9P7EDC9</accession>
<organism evidence="1 2">
    <name type="scientific">Suillus subaureus</name>
    <dbReference type="NCBI Taxonomy" id="48587"/>
    <lineage>
        <taxon>Eukaryota</taxon>
        <taxon>Fungi</taxon>
        <taxon>Dikarya</taxon>
        <taxon>Basidiomycota</taxon>
        <taxon>Agaricomycotina</taxon>
        <taxon>Agaricomycetes</taxon>
        <taxon>Agaricomycetidae</taxon>
        <taxon>Boletales</taxon>
        <taxon>Suillineae</taxon>
        <taxon>Suillaceae</taxon>
        <taxon>Suillus</taxon>
    </lineage>
</organism>
<name>A0A9P7EDC9_9AGAM</name>
<evidence type="ECO:0000313" key="1">
    <source>
        <dbReference type="EMBL" id="KAG1817593.1"/>
    </source>
</evidence>
<dbReference type="OrthoDB" id="2142724at2759"/>
<dbReference type="AlphaFoldDB" id="A0A9P7EDC9"/>
<evidence type="ECO:0000313" key="2">
    <source>
        <dbReference type="Proteomes" id="UP000807769"/>
    </source>
</evidence>
<dbReference type="GeneID" id="64626826"/>
<dbReference type="RefSeq" id="XP_041193835.1">
    <property type="nucleotide sequence ID" value="XM_041332809.1"/>
</dbReference>